<dbReference type="Pfam" id="PF01609">
    <property type="entry name" value="DDE_Tnp_1"/>
    <property type="match status" value="1"/>
</dbReference>
<dbReference type="SUPFAM" id="SSF53098">
    <property type="entry name" value="Ribonuclease H-like"/>
    <property type="match status" value="1"/>
</dbReference>
<dbReference type="RefSeq" id="WP_079209198.1">
    <property type="nucleotide sequence ID" value="NZ_MVGR01000005.1"/>
</dbReference>
<dbReference type="Proteomes" id="UP000189835">
    <property type="component" value="Unassembled WGS sequence"/>
</dbReference>
<reference evidence="6 7" key="1">
    <citation type="submission" date="2017-02" db="EMBL/GenBank/DDBJ databases">
        <title>Genome sequence of Microcystis aeruginosa KW.</title>
        <authorList>
            <person name="Oh H.-M."/>
            <person name="Ahn C.-Y."/>
            <person name="Jeong H."/>
            <person name="Srivastava A."/>
            <person name="Lee H.-G."/>
            <person name="Kang S.-R."/>
        </authorList>
    </citation>
    <scope>NUCLEOTIDE SEQUENCE [LARGE SCALE GENOMIC DNA]</scope>
    <source>
        <strain evidence="6 7">KW</strain>
    </source>
</reference>
<dbReference type="NCBIfam" id="NF033592">
    <property type="entry name" value="transpos_IS4_1"/>
    <property type="match status" value="1"/>
</dbReference>
<evidence type="ECO:0000256" key="2">
    <source>
        <dbReference type="ARBA" id="ARBA00022578"/>
    </source>
</evidence>
<dbReference type="GO" id="GO:0004803">
    <property type="term" value="F:transposase activity"/>
    <property type="evidence" value="ECO:0007669"/>
    <property type="project" value="InterPro"/>
</dbReference>
<protein>
    <submittedName>
        <fullName evidence="6">IS4 family transposase</fullName>
    </submittedName>
</protein>
<dbReference type="PANTHER" id="PTHR33258">
    <property type="entry name" value="TRANSPOSASE INSL FOR INSERTION SEQUENCE ELEMENT IS186A-RELATED"/>
    <property type="match status" value="1"/>
</dbReference>
<keyword evidence="3" id="KW-0238">DNA-binding</keyword>
<dbReference type="InterPro" id="IPR002559">
    <property type="entry name" value="Transposase_11"/>
</dbReference>
<keyword evidence="4" id="KW-0233">DNA recombination</keyword>
<evidence type="ECO:0000256" key="4">
    <source>
        <dbReference type="ARBA" id="ARBA00023172"/>
    </source>
</evidence>
<dbReference type="GO" id="GO:0003677">
    <property type="term" value="F:DNA binding"/>
    <property type="evidence" value="ECO:0007669"/>
    <property type="project" value="UniProtKB-KW"/>
</dbReference>
<evidence type="ECO:0000256" key="3">
    <source>
        <dbReference type="ARBA" id="ARBA00023125"/>
    </source>
</evidence>
<organism evidence="6 7">
    <name type="scientific">Microcystis aeruginosa KW</name>
    <dbReference type="NCBI Taxonomy" id="1960155"/>
    <lineage>
        <taxon>Bacteria</taxon>
        <taxon>Bacillati</taxon>
        <taxon>Cyanobacteriota</taxon>
        <taxon>Cyanophyceae</taxon>
        <taxon>Oscillatoriophycideae</taxon>
        <taxon>Chroococcales</taxon>
        <taxon>Microcystaceae</taxon>
        <taxon>Microcystis</taxon>
    </lineage>
</organism>
<accession>A0A1V4BM12</accession>
<comment type="similarity">
    <text evidence="1">Belongs to the transposase 11 family.</text>
</comment>
<dbReference type="PANTHER" id="PTHR33258:SF1">
    <property type="entry name" value="TRANSPOSASE INSL FOR INSERTION SEQUENCE ELEMENT IS186A-RELATED"/>
    <property type="match status" value="1"/>
</dbReference>
<dbReference type="AlphaFoldDB" id="A0A1V4BM12"/>
<proteinExistence type="inferred from homology"/>
<dbReference type="GO" id="GO:0006313">
    <property type="term" value="P:DNA transposition"/>
    <property type="evidence" value="ECO:0007669"/>
    <property type="project" value="InterPro"/>
</dbReference>
<sequence>MMTNFSKLIKELLKPLPKNDYPALDTFTFLSCCIGFALDKSIVSMRDLCSRMVLQGINVNLSTFSKASKIRETSPFEKVIVELNKRLVAQKGIENARALFPIDSTIISLTSKLLWSQGWHQVKLFSGLNSITTEVVGILIHFGQGHDSKEGGKTIEAIPVNGVGVMDRGFASNQRITELLESSDKHFVLRVKNNISLEMLENGKCKLGKDQRQIEVRVVAFCDLESQTEFRRATDLPLQGEGAVSNEEVAEIYIQRWQIELLWKFLKMHLKLDNLITKNENGIRLQNYSCIIAYLILQLIDIEEGFGKSLLDKLRYLQSFMCQHISYVHWFRRIVYST</sequence>
<dbReference type="EMBL" id="MVGR01000005">
    <property type="protein sequence ID" value="OPF14963.1"/>
    <property type="molecule type" value="Genomic_DNA"/>
</dbReference>
<dbReference type="InterPro" id="IPR047952">
    <property type="entry name" value="Transpos_IS4"/>
</dbReference>
<dbReference type="InterPro" id="IPR012337">
    <property type="entry name" value="RNaseH-like_sf"/>
</dbReference>
<evidence type="ECO:0000313" key="6">
    <source>
        <dbReference type="EMBL" id="OPF14963.1"/>
    </source>
</evidence>
<evidence type="ECO:0000259" key="5">
    <source>
        <dbReference type="Pfam" id="PF01609"/>
    </source>
</evidence>
<evidence type="ECO:0000313" key="7">
    <source>
        <dbReference type="Proteomes" id="UP000189835"/>
    </source>
</evidence>
<keyword evidence="2" id="KW-0815">Transposition</keyword>
<comment type="caution">
    <text evidence="6">The sequence shown here is derived from an EMBL/GenBank/DDBJ whole genome shotgun (WGS) entry which is preliminary data.</text>
</comment>
<evidence type="ECO:0000256" key="1">
    <source>
        <dbReference type="ARBA" id="ARBA00010075"/>
    </source>
</evidence>
<gene>
    <name evidence="6" type="ORF">B1L04_20495</name>
</gene>
<name>A0A1V4BM12_MICAE</name>
<feature type="domain" description="Transposase IS4-like" evidence="5">
    <location>
        <begin position="100"/>
        <end position="296"/>
    </location>
</feature>